<accession>A0A5C8V452</accession>
<dbReference type="RefSeq" id="WP_147744539.1">
    <property type="nucleotide sequence ID" value="NZ_VRUR01000002.1"/>
</dbReference>
<evidence type="ECO:0000313" key="1">
    <source>
        <dbReference type="EMBL" id="TXN35765.1"/>
    </source>
</evidence>
<dbReference type="Gene3D" id="3.20.20.410">
    <property type="entry name" value="Protein of unknown function UPF0759"/>
    <property type="match status" value="1"/>
</dbReference>
<dbReference type="InterPro" id="IPR002763">
    <property type="entry name" value="DUF72"/>
</dbReference>
<dbReference type="PANTHER" id="PTHR30348">
    <property type="entry name" value="UNCHARACTERIZED PROTEIN YECE"/>
    <property type="match status" value="1"/>
</dbReference>
<dbReference type="AlphaFoldDB" id="A0A5C8V452"/>
<protein>
    <submittedName>
        <fullName evidence="1">DUF72 domain-containing protein</fullName>
    </submittedName>
</protein>
<comment type="caution">
    <text evidence="1">The sequence shown here is derived from an EMBL/GenBank/DDBJ whole genome shotgun (WGS) entry which is preliminary data.</text>
</comment>
<evidence type="ECO:0000313" key="2">
    <source>
        <dbReference type="Proteomes" id="UP000321456"/>
    </source>
</evidence>
<dbReference type="PANTHER" id="PTHR30348:SF9">
    <property type="entry name" value="UPF0759 PROTEIN YECE"/>
    <property type="match status" value="1"/>
</dbReference>
<reference evidence="1 2" key="1">
    <citation type="submission" date="2019-08" db="EMBL/GenBank/DDBJ databases">
        <title>Professor.</title>
        <authorList>
            <person name="Park J.S."/>
        </authorList>
    </citation>
    <scope>NUCLEOTIDE SEQUENCE [LARGE SCALE GENOMIC DNA]</scope>
    <source>
        <strain evidence="1 2">176CP5-101</strain>
    </source>
</reference>
<keyword evidence="2" id="KW-1185">Reference proteome</keyword>
<dbReference type="EMBL" id="VRUR01000002">
    <property type="protein sequence ID" value="TXN35765.1"/>
    <property type="molecule type" value="Genomic_DNA"/>
</dbReference>
<dbReference type="InterPro" id="IPR036520">
    <property type="entry name" value="UPF0759_sf"/>
</dbReference>
<gene>
    <name evidence="1" type="ORF">FVB32_14430</name>
</gene>
<dbReference type="SUPFAM" id="SSF117396">
    <property type="entry name" value="TM1631-like"/>
    <property type="match status" value="1"/>
</dbReference>
<sequence>MKFGKVDHPELIDFTIPKDHPDTQILLSGRPKNKKTNVYVGCAKWNRQDLKNFYPRGTKDELVYYSSQFNSIELNATFYRIFPAEQYQKWYDKTPEGFKFFPKMTNEVSHLRRLNDKVYEIADRYLEVTSLLKEKLGTIFLQMHNNFNPKNWDRVVQFVEYWPKEFPLAMEFRHTDWFTDEKVSQELYHLLEENGIANVLVDTAGRRDLMHMRLTNNEAFIRYVGANHASDYPRLEDWITRLLAWKQMGLENIHFFVHQNLELESPLLSAHFIKKLNEQMGCNLTIPSTLVKTKPNTLF</sequence>
<dbReference type="Proteomes" id="UP000321456">
    <property type="component" value="Unassembled WGS sequence"/>
</dbReference>
<organism evidence="1 2">
    <name type="scientific">Flagellimonas hymeniacidonis</name>
    <dbReference type="NCBI Taxonomy" id="2603628"/>
    <lineage>
        <taxon>Bacteria</taxon>
        <taxon>Pseudomonadati</taxon>
        <taxon>Bacteroidota</taxon>
        <taxon>Flavobacteriia</taxon>
        <taxon>Flavobacteriales</taxon>
        <taxon>Flavobacteriaceae</taxon>
        <taxon>Flagellimonas</taxon>
    </lineage>
</organism>
<proteinExistence type="predicted"/>
<name>A0A5C8V452_9FLAO</name>
<dbReference type="Pfam" id="PF01904">
    <property type="entry name" value="DUF72"/>
    <property type="match status" value="1"/>
</dbReference>